<evidence type="ECO:0000256" key="5">
    <source>
        <dbReference type="ARBA" id="ARBA00023163"/>
    </source>
</evidence>
<dbReference type="CDD" id="cd06170">
    <property type="entry name" value="LuxR_C_like"/>
    <property type="match status" value="1"/>
</dbReference>
<dbReference type="Pfam" id="PF00196">
    <property type="entry name" value="GerE"/>
    <property type="match status" value="1"/>
</dbReference>
<feature type="region of interest" description="Disordered" evidence="7">
    <location>
        <begin position="1"/>
        <end position="21"/>
    </location>
</feature>
<reference evidence="10 11" key="1">
    <citation type="submission" date="2018-10" db="EMBL/GenBank/DDBJ databases">
        <title>Robbsia sp. DHC34, isolated from soil.</title>
        <authorList>
            <person name="Gao Z.-H."/>
            <person name="Qiu L.-H."/>
        </authorList>
    </citation>
    <scope>NUCLEOTIDE SEQUENCE [LARGE SCALE GENOMIC DNA]</scope>
    <source>
        <strain evidence="10 11">DHC34</strain>
    </source>
</reference>
<evidence type="ECO:0000256" key="4">
    <source>
        <dbReference type="ARBA" id="ARBA00023125"/>
    </source>
</evidence>
<keyword evidence="2" id="KW-0902">Two-component regulatory system</keyword>
<dbReference type="GO" id="GO:0006355">
    <property type="term" value="P:regulation of DNA-templated transcription"/>
    <property type="evidence" value="ECO:0007669"/>
    <property type="project" value="InterPro"/>
</dbReference>
<dbReference type="PROSITE" id="PS50110">
    <property type="entry name" value="RESPONSE_REGULATORY"/>
    <property type="match status" value="1"/>
</dbReference>
<gene>
    <name evidence="10" type="ORF">D7S86_11800</name>
</gene>
<feature type="domain" description="HTH luxR-type" evidence="8">
    <location>
        <begin position="153"/>
        <end position="218"/>
    </location>
</feature>
<dbReference type="InterPro" id="IPR036388">
    <property type="entry name" value="WH-like_DNA-bd_sf"/>
</dbReference>
<dbReference type="CDD" id="cd17537">
    <property type="entry name" value="REC_FixJ"/>
    <property type="match status" value="1"/>
</dbReference>
<evidence type="ECO:0000259" key="9">
    <source>
        <dbReference type="PROSITE" id="PS50110"/>
    </source>
</evidence>
<sequence>MTESDPSASTHPDTHPDTHGAPIVFVVDDDLSLREALDSLFRSVGLRVESYASAPELLRRALPDVPSCLVLDVRLPGLNGLEFQSQLQRADIHLPIIFMTGHGDIPMTVRAMKAGAIDFLAKPFREEDLLDAVSAALARDEVRRRNDRWLSELRERYATLTAREREVLHFVTAGMLNKQIAARIGLSEITVKIHRGHMMKKMEAGSVADLVKMSEQLGVGADA</sequence>
<dbReference type="InterPro" id="IPR000792">
    <property type="entry name" value="Tscrpt_reg_LuxR_C"/>
</dbReference>
<keyword evidence="11" id="KW-1185">Reference proteome</keyword>
<dbReference type="SUPFAM" id="SSF46894">
    <property type="entry name" value="C-terminal effector domain of the bipartite response regulators"/>
    <property type="match status" value="1"/>
</dbReference>
<dbReference type="Gene3D" id="1.10.10.10">
    <property type="entry name" value="Winged helix-like DNA-binding domain superfamily/Winged helix DNA-binding domain"/>
    <property type="match status" value="1"/>
</dbReference>
<dbReference type="PRINTS" id="PR00038">
    <property type="entry name" value="HTHLUXR"/>
</dbReference>
<evidence type="ECO:0000313" key="10">
    <source>
        <dbReference type="EMBL" id="RKP55880.1"/>
    </source>
</evidence>
<accession>A0A494Y7H9</accession>
<name>A0A494Y7H9_9BURK</name>
<dbReference type="PROSITE" id="PS50043">
    <property type="entry name" value="HTH_LUXR_2"/>
    <property type="match status" value="1"/>
</dbReference>
<keyword evidence="5" id="KW-0804">Transcription</keyword>
<feature type="compositionally biased region" description="Polar residues" evidence="7">
    <location>
        <begin position="1"/>
        <end position="11"/>
    </location>
</feature>
<dbReference type="GO" id="GO:0000160">
    <property type="term" value="P:phosphorelay signal transduction system"/>
    <property type="evidence" value="ECO:0007669"/>
    <property type="project" value="UniProtKB-KW"/>
</dbReference>
<dbReference type="AlphaFoldDB" id="A0A494Y7H9"/>
<dbReference type="EMBL" id="RBZU01000004">
    <property type="protein sequence ID" value="RKP55880.1"/>
    <property type="molecule type" value="Genomic_DNA"/>
</dbReference>
<keyword evidence="1 6" id="KW-0597">Phosphoprotein</keyword>
<dbReference type="SMART" id="SM00421">
    <property type="entry name" value="HTH_LUXR"/>
    <property type="match status" value="1"/>
</dbReference>
<feature type="domain" description="Response regulatory" evidence="9">
    <location>
        <begin position="23"/>
        <end position="137"/>
    </location>
</feature>
<dbReference type="PROSITE" id="PS00622">
    <property type="entry name" value="HTH_LUXR_1"/>
    <property type="match status" value="1"/>
</dbReference>
<dbReference type="InterPro" id="IPR011006">
    <property type="entry name" value="CheY-like_superfamily"/>
</dbReference>
<evidence type="ECO:0000256" key="6">
    <source>
        <dbReference type="PROSITE-ProRule" id="PRU00169"/>
    </source>
</evidence>
<dbReference type="OrthoDB" id="9802186at2"/>
<evidence type="ECO:0000256" key="2">
    <source>
        <dbReference type="ARBA" id="ARBA00023012"/>
    </source>
</evidence>
<dbReference type="GO" id="GO:0003677">
    <property type="term" value="F:DNA binding"/>
    <property type="evidence" value="ECO:0007669"/>
    <property type="project" value="UniProtKB-KW"/>
</dbReference>
<organism evidence="10 11">
    <name type="scientific">Pararobbsia silviterrae</name>
    <dbReference type="NCBI Taxonomy" id="1792498"/>
    <lineage>
        <taxon>Bacteria</taxon>
        <taxon>Pseudomonadati</taxon>
        <taxon>Pseudomonadota</taxon>
        <taxon>Betaproteobacteria</taxon>
        <taxon>Burkholderiales</taxon>
        <taxon>Burkholderiaceae</taxon>
        <taxon>Pararobbsia</taxon>
    </lineage>
</organism>
<keyword evidence="3" id="KW-0805">Transcription regulation</keyword>
<evidence type="ECO:0000313" key="11">
    <source>
        <dbReference type="Proteomes" id="UP000270342"/>
    </source>
</evidence>
<dbReference type="Pfam" id="PF00072">
    <property type="entry name" value="Response_reg"/>
    <property type="match status" value="1"/>
</dbReference>
<evidence type="ECO:0000256" key="3">
    <source>
        <dbReference type="ARBA" id="ARBA00023015"/>
    </source>
</evidence>
<dbReference type="InterPro" id="IPR016032">
    <property type="entry name" value="Sig_transdc_resp-reg_C-effctor"/>
</dbReference>
<protein>
    <submittedName>
        <fullName evidence="10">DNA-binding response regulator</fullName>
    </submittedName>
</protein>
<keyword evidence="4 10" id="KW-0238">DNA-binding</keyword>
<dbReference type="Proteomes" id="UP000270342">
    <property type="component" value="Unassembled WGS sequence"/>
</dbReference>
<dbReference type="InterPro" id="IPR001789">
    <property type="entry name" value="Sig_transdc_resp-reg_receiver"/>
</dbReference>
<evidence type="ECO:0000256" key="7">
    <source>
        <dbReference type="SAM" id="MobiDB-lite"/>
    </source>
</evidence>
<dbReference type="SMART" id="SM00448">
    <property type="entry name" value="REC"/>
    <property type="match status" value="1"/>
</dbReference>
<dbReference type="SUPFAM" id="SSF52172">
    <property type="entry name" value="CheY-like"/>
    <property type="match status" value="1"/>
</dbReference>
<proteinExistence type="predicted"/>
<dbReference type="PANTHER" id="PTHR44688:SF16">
    <property type="entry name" value="DNA-BINDING TRANSCRIPTIONAL ACTIVATOR DEVR_DOSR"/>
    <property type="match status" value="1"/>
</dbReference>
<comment type="caution">
    <text evidence="10">The sequence shown here is derived from an EMBL/GenBank/DDBJ whole genome shotgun (WGS) entry which is preliminary data.</text>
</comment>
<dbReference type="Gene3D" id="3.40.50.2300">
    <property type="match status" value="1"/>
</dbReference>
<dbReference type="PANTHER" id="PTHR44688">
    <property type="entry name" value="DNA-BINDING TRANSCRIPTIONAL ACTIVATOR DEVR_DOSR"/>
    <property type="match status" value="1"/>
</dbReference>
<evidence type="ECO:0000259" key="8">
    <source>
        <dbReference type="PROSITE" id="PS50043"/>
    </source>
</evidence>
<feature type="modified residue" description="4-aspartylphosphate" evidence="6">
    <location>
        <position position="72"/>
    </location>
</feature>
<dbReference type="FunFam" id="3.40.50.2300:FF:000018">
    <property type="entry name" value="DNA-binding transcriptional regulator NtrC"/>
    <property type="match status" value="1"/>
</dbReference>
<evidence type="ECO:0000256" key="1">
    <source>
        <dbReference type="ARBA" id="ARBA00022553"/>
    </source>
</evidence>